<dbReference type="Proteomes" id="UP000199344">
    <property type="component" value="Unassembled WGS sequence"/>
</dbReference>
<accession>A0A1G6WX72</accession>
<sequence>MKMFFASVFCAVLTVLSLLSQPAFAQDVDRPPAGLMWNRSGLPATLPLQIRSQGGADHVVTLIDPEIGEQVLAGYVRGGSFFRILVPPGEWRIRIASGQLWRGEAALFGPDTTVLELPEPLQFMAGHSRLNGHVLTIENSDAGQRVTGIAARVICHYAQWQDGLFDEHDDDPSEAERRALYSGAVPQDRIGPDPLDPTDLKFSVRSRICA</sequence>
<dbReference type="OrthoDB" id="8265097at2"/>
<keyword evidence="1" id="KW-0732">Signal</keyword>
<evidence type="ECO:0000313" key="2">
    <source>
        <dbReference type="EMBL" id="SDD70451.1"/>
    </source>
</evidence>
<protein>
    <recommendedName>
        <fullName evidence="4">DUF2846 domain-containing protein</fullName>
    </recommendedName>
</protein>
<reference evidence="2 3" key="1">
    <citation type="submission" date="2016-10" db="EMBL/GenBank/DDBJ databases">
        <authorList>
            <person name="de Groot N.N."/>
        </authorList>
    </citation>
    <scope>NUCLEOTIDE SEQUENCE [LARGE SCALE GENOMIC DNA]</scope>
    <source>
        <strain evidence="2 3">DSM 22220</strain>
    </source>
</reference>
<gene>
    <name evidence="2" type="ORF">SAMN05421538_102246</name>
</gene>
<dbReference type="AlphaFoldDB" id="A0A1G6WX72"/>
<organism evidence="2 3">
    <name type="scientific">Paracoccus isoporae</name>
    <dbReference type="NCBI Taxonomy" id="591205"/>
    <lineage>
        <taxon>Bacteria</taxon>
        <taxon>Pseudomonadati</taxon>
        <taxon>Pseudomonadota</taxon>
        <taxon>Alphaproteobacteria</taxon>
        <taxon>Rhodobacterales</taxon>
        <taxon>Paracoccaceae</taxon>
        <taxon>Paracoccus</taxon>
    </lineage>
</organism>
<dbReference type="RefSeq" id="WP_090521391.1">
    <property type="nucleotide sequence ID" value="NZ_FNAH01000002.1"/>
</dbReference>
<dbReference type="EMBL" id="FNAH01000002">
    <property type="protein sequence ID" value="SDD70451.1"/>
    <property type="molecule type" value="Genomic_DNA"/>
</dbReference>
<evidence type="ECO:0008006" key="4">
    <source>
        <dbReference type="Google" id="ProtNLM"/>
    </source>
</evidence>
<name>A0A1G6WX72_9RHOB</name>
<feature type="chain" id="PRO_5011443477" description="DUF2846 domain-containing protein" evidence="1">
    <location>
        <begin position="26"/>
        <end position="210"/>
    </location>
</feature>
<proteinExistence type="predicted"/>
<feature type="signal peptide" evidence="1">
    <location>
        <begin position="1"/>
        <end position="25"/>
    </location>
</feature>
<evidence type="ECO:0000256" key="1">
    <source>
        <dbReference type="SAM" id="SignalP"/>
    </source>
</evidence>
<keyword evidence="3" id="KW-1185">Reference proteome</keyword>
<evidence type="ECO:0000313" key="3">
    <source>
        <dbReference type="Proteomes" id="UP000199344"/>
    </source>
</evidence>
<dbReference type="STRING" id="591205.SAMN05421538_102246"/>